<dbReference type="GO" id="GO:0010468">
    <property type="term" value="P:regulation of gene expression"/>
    <property type="evidence" value="ECO:0007669"/>
    <property type="project" value="TreeGrafter"/>
</dbReference>
<name>A0A1D1UTC8_RAMVA</name>
<dbReference type="Gene3D" id="2.170.270.10">
    <property type="entry name" value="SET domain"/>
    <property type="match status" value="1"/>
</dbReference>
<feature type="compositionally biased region" description="Basic and acidic residues" evidence="4">
    <location>
        <begin position="713"/>
        <end position="729"/>
    </location>
</feature>
<evidence type="ECO:0000313" key="7">
    <source>
        <dbReference type="Proteomes" id="UP000186922"/>
    </source>
</evidence>
<dbReference type="Proteomes" id="UP000186922">
    <property type="component" value="Unassembled WGS sequence"/>
</dbReference>
<keyword evidence="1" id="KW-0805">Transcription regulation</keyword>
<dbReference type="SMART" id="SM00355">
    <property type="entry name" value="ZnF_C2H2"/>
    <property type="match status" value="9"/>
</dbReference>
<dbReference type="AlphaFoldDB" id="A0A1D1UTC8"/>
<evidence type="ECO:0000256" key="3">
    <source>
        <dbReference type="PROSITE-ProRule" id="PRU00042"/>
    </source>
</evidence>
<feature type="compositionally biased region" description="Basic and acidic residues" evidence="4">
    <location>
        <begin position="531"/>
        <end position="566"/>
    </location>
</feature>
<comment type="caution">
    <text evidence="6">The sequence shown here is derived from an EMBL/GenBank/DDBJ whole genome shotgun (WGS) entry which is preliminary data.</text>
</comment>
<keyword evidence="2" id="KW-0804">Transcription</keyword>
<dbReference type="Pfam" id="PF21549">
    <property type="entry name" value="PRDM2_PR"/>
    <property type="match status" value="1"/>
</dbReference>
<proteinExistence type="predicted"/>
<keyword evidence="3" id="KW-0862">Zinc</keyword>
<evidence type="ECO:0000313" key="6">
    <source>
        <dbReference type="EMBL" id="GAU92711.1"/>
    </source>
</evidence>
<evidence type="ECO:0000256" key="2">
    <source>
        <dbReference type="ARBA" id="ARBA00023163"/>
    </source>
</evidence>
<dbReference type="InterPro" id="IPR013087">
    <property type="entry name" value="Znf_C2H2_type"/>
</dbReference>
<reference evidence="6 7" key="1">
    <citation type="journal article" date="2016" name="Nat. Commun.">
        <title>Extremotolerant tardigrade genome and improved radiotolerance of human cultured cells by tardigrade-unique protein.</title>
        <authorList>
            <person name="Hashimoto T."/>
            <person name="Horikawa D.D."/>
            <person name="Saito Y."/>
            <person name="Kuwahara H."/>
            <person name="Kozuka-Hata H."/>
            <person name="Shin-I T."/>
            <person name="Minakuchi Y."/>
            <person name="Ohishi K."/>
            <person name="Motoyama A."/>
            <person name="Aizu T."/>
            <person name="Enomoto A."/>
            <person name="Kondo K."/>
            <person name="Tanaka S."/>
            <person name="Hara Y."/>
            <person name="Koshikawa S."/>
            <person name="Sagara H."/>
            <person name="Miura T."/>
            <person name="Yokobori S."/>
            <person name="Miyagawa K."/>
            <person name="Suzuki Y."/>
            <person name="Kubo T."/>
            <person name="Oyama M."/>
            <person name="Kohara Y."/>
            <person name="Fujiyama A."/>
            <person name="Arakawa K."/>
            <person name="Katayama T."/>
            <person name="Toyoda A."/>
            <person name="Kunieda T."/>
        </authorList>
    </citation>
    <scope>NUCLEOTIDE SEQUENCE [LARGE SCALE GENOMIC DNA]</scope>
    <source>
        <strain evidence="6 7">YOKOZUNA-1</strain>
    </source>
</reference>
<dbReference type="STRING" id="947166.A0A1D1UTC8"/>
<protein>
    <recommendedName>
        <fullName evidence="5">C2H2-type domain-containing protein</fullName>
    </recommendedName>
</protein>
<dbReference type="InterPro" id="IPR046341">
    <property type="entry name" value="SET_dom_sf"/>
</dbReference>
<dbReference type="PROSITE" id="PS50157">
    <property type="entry name" value="ZINC_FINGER_C2H2_2"/>
    <property type="match status" value="6"/>
</dbReference>
<dbReference type="PROSITE" id="PS00028">
    <property type="entry name" value="ZINC_FINGER_C2H2_1"/>
    <property type="match status" value="7"/>
</dbReference>
<dbReference type="SUPFAM" id="SSF57667">
    <property type="entry name" value="beta-beta-alpha zinc fingers"/>
    <property type="match status" value="2"/>
</dbReference>
<dbReference type="EMBL" id="BDGG01000002">
    <property type="protein sequence ID" value="GAU92711.1"/>
    <property type="molecule type" value="Genomic_DNA"/>
</dbReference>
<feature type="domain" description="C2H2-type" evidence="5">
    <location>
        <begin position="899"/>
        <end position="926"/>
    </location>
</feature>
<feature type="domain" description="C2H2-type" evidence="5">
    <location>
        <begin position="955"/>
        <end position="983"/>
    </location>
</feature>
<feature type="domain" description="C2H2-type" evidence="5">
    <location>
        <begin position="983"/>
        <end position="1010"/>
    </location>
</feature>
<dbReference type="OrthoDB" id="7295497at2759"/>
<keyword evidence="3" id="KW-0479">Metal-binding</keyword>
<keyword evidence="3" id="KW-0863">Zinc-finger</keyword>
<dbReference type="PANTHER" id="PTHR16515:SF55">
    <property type="entry name" value="C2H2-TYPE DOMAIN-CONTAINING PROTEIN"/>
    <property type="match status" value="1"/>
</dbReference>
<feature type="domain" description="C2H2-type" evidence="5">
    <location>
        <begin position="861"/>
        <end position="884"/>
    </location>
</feature>
<dbReference type="GO" id="GO:0008270">
    <property type="term" value="F:zinc ion binding"/>
    <property type="evidence" value="ECO:0007669"/>
    <property type="project" value="UniProtKB-KW"/>
</dbReference>
<dbReference type="Gene3D" id="3.30.160.60">
    <property type="entry name" value="Classic Zinc Finger"/>
    <property type="match status" value="4"/>
</dbReference>
<organism evidence="6 7">
    <name type="scientific">Ramazzottius varieornatus</name>
    <name type="common">Water bear</name>
    <name type="synonym">Tardigrade</name>
    <dbReference type="NCBI Taxonomy" id="947166"/>
    <lineage>
        <taxon>Eukaryota</taxon>
        <taxon>Metazoa</taxon>
        <taxon>Ecdysozoa</taxon>
        <taxon>Tardigrada</taxon>
        <taxon>Eutardigrada</taxon>
        <taxon>Parachela</taxon>
        <taxon>Hypsibioidea</taxon>
        <taxon>Ramazzottiidae</taxon>
        <taxon>Ramazzottius</taxon>
    </lineage>
</organism>
<dbReference type="InterPro" id="IPR001214">
    <property type="entry name" value="SET_dom"/>
</dbReference>
<feature type="domain" description="C2H2-type" evidence="5">
    <location>
        <begin position="1011"/>
        <end position="1039"/>
    </location>
</feature>
<dbReference type="InterPro" id="IPR036236">
    <property type="entry name" value="Znf_C2H2_sf"/>
</dbReference>
<dbReference type="Pfam" id="PF00096">
    <property type="entry name" value="zf-C2H2"/>
    <property type="match status" value="1"/>
</dbReference>
<sequence length="1110" mass="127073">MFRDSEYPAEPEGEDDSSANATKTNDREFYIPKIKNTRPRPQRWGVEDEMLLIKWMGKDGNYSRYRLDNWLPDGRRKLGAMQTFSEEAVVFLKSEGIIRTADQVMYKIAHLVRTWQEADRLMQEFNAVHSSIFSPENELQDVMEDGTRENILHVCRHWDLLDPVLRPVHEKAKRAALIADASAAIMAENHRAEAAEVAERRDMECLDMAYACGTPIAPKVNLGRLTVTLMVRPDGTPVQQILLIPQPTSTELKCAVCGSLTDGPCVLHTRGIQDEEFRPRAYATLPADFTISNFDRDRVISTVDILEPTVFGPLVGTLVDHKEDLQSDLSYVLSVPEDKAVVTKFFCLKSDDSSNWLKFVRLVQQVSEANLMVFQQQGGIYFSSFKPVHAGEELVGVYSAQYAKIVEEASRKSLAASVRRSSAFYTPFPRTCATQSPPLKKTPTTSTFLAKTSALPNFLPGDEETEASVLAGFLSTPLAPRNVMSKGIPKQRPVHAKNEALIAKEKPVLRRSTRNSDKTKTSTAAFVLSGTEDHHDSLPEANYEDVHDSGSDWAPEEEKTKTRESSEEQSDAELPRPFLEKVPGRKPHRKRTTKNLEEMALRKVERAAANGQFSDYQEELDRLGRKRINNQERYRALKYGEFVPLPVTLDMLENDPKDRMRTVQEIMSIEHLVKQLDEAEHDEKDKSLLSVAKDCLERERARSTGINRRRFTRRSDLGKNLKKVEHEGETEAGTDSVVEEPKKKVKRKKVSKKPKKPKVKKTFVPGTSIIDRTRERAKQRTGKFSQSYRFATFACDECEAGFRLQALLDLHSISHGKTLDSPPSLTCPSCDLVSESMDELLNHVKKHQRRWPLKLTKVTDFQCEICKQCYNTQSFLKRHMSRVHPPGGKRLVTYDEPKFPCAQCDKVFLTAPALGSHERLHKGRFAECIICLEHLKNSVDLYQHVTEKHQVNGVFRCRLCERTYPEYNYLKHHMKTYHRPRNICCDKCPKMFKNKKHLTIHYVCHQNEFPFVCDTCGRKFKRKKNYDGHVARLHKADRDYRMKERSEKIASAFSNAVVCEYCTRQYQNGKRLLIHQREKHLELLPHKLRVGDADDEGDSRSLSEGSEEFR</sequence>
<evidence type="ECO:0000256" key="1">
    <source>
        <dbReference type="ARBA" id="ARBA00023015"/>
    </source>
</evidence>
<accession>A0A1D1UTC8</accession>
<evidence type="ECO:0000259" key="5">
    <source>
        <dbReference type="PROSITE" id="PS50157"/>
    </source>
</evidence>
<feature type="compositionally biased region" description="Acidic residues" evidence="4">
    <location>
        <begin position="7"/>
        <end position="17"/>
    </location>
</feature>
<dbReference type="InterPro" id="IPR050331">
    <property type="entry name" value="Zinc_finger"/>
</dbReference>
<feature type="domain" description="C2H2-type" evidence="5">
    <location>
        <begin position="1057"/>
        <end position="1085"/>
    </location>
</feature>
<keyword evidence="7" id="KW-1185">Reference proteome</keyword>
<dbReference type="PANTHER" id="PTHR16515">
    <property type="entry name" value="PR DOMAIN ZINC FINGER PROTEIN"/>
    <property type="match status" value="1"/>
</dbReference>
<feature type="region of interest" description="Disordered" evidence="4">
    <location>
        <begin position="1"/>
        <end position="26"/>
    </location>
</feature>
<gene>
    <name evidence="6" type="primary">RvY_04759-1</name>
    <name evidence="6" type="synonym">RvY_04759.1</name>
    <name evidence="6" type="ORF">RvY_04759</name>
</gene>
<dbReference type="GO" id="GO:0005634">
    <property type="term" value="C:nucleus"/>
    <property type="evidence" value="ECO:0007669"/>
    <property type="project" value="TreeGrafter"/>
</dbReference>
<feature type="compositionally biased region" description="Basic residues" evidence="4">
    <location>
        <begin position="743"/>
        <end position="760"/>
    </location>
</feature>
<feature type="compositionally biased region" description="Basic and acidic residues" evidence="4">
    <location>
        <begin position="496"/>
        <end position="520"/>
    </location>
</feature>
<feature type="region of interest" description="Disordered" evidence="4">
    <location>
        <begin position="484"/>
        <end position="593"/>
    </location>
</feature>
<evidence type="ECO:0000256" key="4">
    <source>
        <dbReference type="SAM" id="MobiDB-lite"/>
    </source>
</evidence>
<feature type="compositionally biased region" description="Basic residues" evidence="4">
    <location>
        <begin position="584"/>
        <end position="593"/>
    </location>
</feature>
<feature type="region of interest" description="Disordered" evidence="4">
    <location>
        <begin position="707"/>
        <end position="760"/>
    </location>
</feature>